<dbReference type="EMBL" id="VOAH01000001">
    <property type="protein sequence ID" value="TVP41814.1"/>
    <property type="molecule type" value="Genomic_DNA"/>
</dbReference>
<protein>
    <submittedName>
        <fullName evidence="1">Uncharacterized protein</fullName>
    </submittedName>
</protein>
<sequence>MPVLYNESLRVTHTCGIVTNQKFIQHILNVSDRKRYLRVTRSDAQ</sequence>
<reference evidence="1 2" key="1">
    <citation type="journal article" date="2019" name="Front. Microbiol.">
        <title>Ammonia Oxidation by the Arctic Terrestrial Thaumarchaeote Candidatus Nitrosocosmicus arcticus Is Stimulated by Increasing Temperatures.</title>
        <authorList>
            <person name="Alves R.J.E."/>
            <person name="Kerou M."/>
            <person name="Zappe A."/>
            <person name="Bittner R."/>
            <person name="Abby S.S."/>
            <person name="Schmidt H.A."/>
            <person name="Pfeifer K."/>
            <person name="Schleper C."/>
        </authorList>
    </citation>
    <scope>NUCLEOTIDE SEQUENCE [LARGE SCALE GENOMIC DNA]</scope>
    <source>
        <strain evidence="1 2">Kfb</strain>
    </source>
</reference>
<proteinExistence type="predicted"/>
<evidence type="ECO:0000313" key="1">
    <source>
        <dbReference type="EMBL" id="TVP41814.1"/>
    </source>
</evidence>
<dbReference type="AlphaFoldDB" id="A0A557SYY1"/>
<organism evidence="1 2">
    <name type="scientific">Candidatus Nitrosocosmicus arcticus</name>
    <dbReference type="NCBI Taxonomy" id="2035267"/>
    <lineage>
        <taxon>Archaea</taxon>
        <taxon>Nitrososphaerota</taxon>
        <taxon>Nitrososphaeria</taxon>
        <taxon>Nitrososphaerales</taxon>
        <taxon>Nitrososphaeraceae</taxon>
        <taxon>Candidatus Nitrosocosmicus</taxon>
    </lineage>
</organism>
<comment type="caution">
    <text evidence="1">The sequence shown here is derived from an EMBL/GenBank/DDBJ whole genome shotgun (WGS) entry which is preliminary data.</text>
</comment>
<keyword evidence="2" id="KW-1185">Reference proteome</keyword>
<gene>
    <name evidence="1" type="ORF">NARC_10220</name>
</gene>
<name>A0A557SYY1_9ARCH</name>
<evidence type="ECO:0000313" key="2">
    <source>
        <dbReference type="Proteomes" id="UP000315289"/>
    </source>
</evidence>
<accession>A0A557SYY1</accession>
<dbReference type="Proteomes" id="UP000315289">
    <property type="component" value="Unassembled WGS sequence"/>
</dbReference>